<dbReference type="STRING" id="457427.SSOG_00557"/>
<feature type="region of interest" description="Disordered" evidence="1">
    <location>
        <begin position="1"/>
        <end position="23"/>
    </location>
</feature>
<organism evidence="2 3">
    <name type="scientific">Streptomyces himastatinicus ATCC 53653</name>
    <dbReference type="NCBI Taxonomy" id="457427"/>
    <lineage>
        <taxon>Bacteria</taxon>
        <taxon>Bacillati</taxon>
        <taxon>Actinomycetota</taxon>
        <taxon>Actinomycetes</taxon>
        <taxon>Kitasatosporales</taxon>
        <taxon>Streptomycetaceae</taxon>
        <taxon>Streptomyces</taxon>
        <taxon>Streptomyces violaceusniger group</taxon>
    </lineage>
</organism>
<proteinExistence type="predicted"/>
<accession>D9WC98</accession>
<dbReference type="AlphaFoldDB" id="D9WC98"/>
<gene>
    <name evidence="2" type="ORF">SSOG_00557</name>
</gene>
<feature type="compositionally biased region" description="Low complexity" evidence="1">
    <location>
        <begin position="1"/>
        <end position="11"/>
    </location>
</feature>
<dbReference type="HOGENOM" id="CLU_353334_0_0_11"/>
<evidence type="ECO:0000313" key="2">
    <source>
        <dbReference type="EMBL" id="EFL20845.1"/>
    </source>
</evidence>
<reference evidence="2 3" key="1">
    <citation type="submission" date="2009-02" db="EMBL/GenBank/DDBJ databases">
        <title>Annotation of Streptomyces hygroscopicus strain ATCC 53653.</title>
        <authorList>
            <consortium name="The Broad Institute Genome Sequencing Platform"/>
            <consortium name="Broad Institute Microbial Sequencing Center"/>
            <person name="Fischbach M."/>
            <person name="Godfrey P."/>
            <person name="Ward D."/>
            <person name="Young S."/>
            <person name="Zeng Q."/>
            <person name="Koehrsen M."/>
            <person name="Alvarado L."/>
            <person name="Berlin A.M."/>
            <person name="Bochicchio J."/>
            <person name="Borenstein D."/>
            <person name="Chapman S.B."/>
            <person name="Chen Z."/>
            <person name="Engels R."/>
            <person name="Freedman E."/>
            <person name="Gellesch M."/>
            <person name="Goldberg J."/>
            <person name="Griggs A."/>
            <person name="Gujja S."/>
            <person name="Heilman E.R."/>
            <person name="Heiman D.I."/>
            <person name="Hepburn T.A."/>
            <person name="Howarth C."/>
            <person name="Jen D."/>
            <person name="Larson L."/>
            <person name="Lewis B."/>
            <person name="Mehta T."/>
            <person name="Park D."/>
            <person name="Pearson M."/>
            <person name="Richards J."/>
            <person name="Roberts A."/>
            <person name="Saif S."/>
            <person name="Shea T.D."/>
            <person name="Shenoy N."/>
            <person name="Sisk P."/>
            <person name="Stolte C."/>
            <person name="Sykes S.N."/>
            <person name="Thomson T."/>
            <person name="Walk T."/>
            <person name="White J."/>
            <person name="Yandava C."/>
            <person name="Straight P."/>
            <person name="Clardy J."/>
            <person name="Hung D."/>
            <person name="Kolter R."/>
            <person name="Mekalanos J."/>
            <person name="Walker S."/>
            <person name="Walsh C.T."/>
            <person name="Wieland-Brown L.C."/>
            <person name="Haas B."/>
            <person name="Nusbaum C."/>
            <person name="Birren B."/>
        </authorList>
    </citation>
    <scope>NUCLEOTIDE SEQUENCE [LARGE SCALE GENOMIC DNA]</scope>
    <source>
        <strain evidence="2 3">ATCC 53653</strain>
    </source>
</reference>
<dbReference type="Proteomes" id="UP000003963">
    <property type="component" value="Unassembled WGS sequence"/>
</dbReference>
<keyword evidence="3" id="KW-1185">Reference proteome</keyword>
<name>D9WC98_9ACTN</name>
<dbReference type="EMBL" id="GG657754">
    <property type="protein sequence ID" value="EFL20845.1"/>
    <property type="molecule type" value="Genomic_DNA"/>
</dbReference>
<dbReference type="InterPro" id="IPR011010">
    <property type="entry name" value="DNA_brk_join_enz"/>
</dbReference>
<protein>
    <submittedName>
        <fullName evidence="2">Uncharacterized protein</fullName>
    </submittedName>
</protein>
<dbReference type="SUPFAM" id="SSF56349">
    <property type="entry name" value="DNA breaking-rejoining enzymes"/>
    <property type="match status" value="1"/>
</dbReference>
<dbReference type="GO" id="GO:0003677">
    <property type="term" value="F:DNA binding"/>
    <property type="evidence" value="ECO:0007669"/>
    <property type="project" value="InterPro"/>
</dbReference>
<evidence type="ECO:0000256" key="1">
    <source>
        <dbReference type="SAM" id="MobiDB-lite"/>
    </source>
</evidence>
<sequence>MSRPGRFRAGPPGRGGPGRSHRIEVTPRRKRLPSLGQCAGCLGWGLRVQSPFCSPCHQWRSKRNHPEGQCRRCKRLWRINDEGFCRACVVAVTEYDAAWYFEPAQAAEQPTWTQLAFCLPASVRRPALPTGTYRLQTDGRYHAPGWARAQRPALVVDDKRICPQAVRGQVALFPAPYRLLERHAIAIRGRLQGDLTRLKPLVDEVQAEHRLGRSWRVSAMDAMALALAARDAAGQDLVDAVILDALPHQPAGVTRVLNKAGLLASDLDHAVAVLPHSQRPRSQPQPRSCDHCLSWGRNQVCDACRHWRRKYADQRGRCGRCGAGPLPLQNGRCRDCTRQRLQLGPDTDTGTWRQLRFAGPSLAGGSATRRDLLADRPGVSPPVVLTGQATIFEVERDWRPLAGALLPAPLPPVKALLADFARYTTENRWNQQVHEPMARVLRVAATWLGADTVFREDELRALHRVFGGKGRIRGLVAFLDQREQLVPSPPRRNRDEAFVQRTIAAFPPRISDELGTWVGVLRGVSRSHHRVTDYATMRRYLIYLATPLADWTTRYTTLRQVTEADITATVTAVKGPRAHERAVAVRSLFRALKHATVFLDPTRGLRITRQELLPTTLAPGRPAGLLETSSNPATRLVLALVALHATSGTDLRNLVLSDVLLTRRQLLIRRPHGRHVVHLDDTTADLLHAWLRYRHRRWPRTVNSHLLVTQQTVSATDPVCADYVYRRFDPAGLTLRAVRADRILDEARESEDPVHLVRVFGISITTAMKYIHAAHPHRAGPVPH</sequence>
<evidence type="ECO:0000313" key="3">
    <source>
        <dbReference type="Proteomes" id="UP000003963"/>
    </source>
</evidence>